<dbReference type="InterPro" id="IPR017853">
    <property type="entry name" value="GH"/>
</dbReference>
<dbReference type="Gene3D" id="3.20.20.80">
    <property type="entry name" value="Glycosidases"/>
    <property type="match status" value="1"/>
</dbReference>
<gene>
    <name evidence="9" type="ORF">EDD66_10244</name>
</gene>
<evidence type="ECO:0000256" key="1">
    <source>
        <dbReference type="ARBA" id="ARBA00001231"/>
    </source>
</evidence>
<dbReference type="GO" id="GO:0030203">
    <property type="term" value="P:glycosaminoglycan metabolic process"/>
    <property type="evidence" value="ECO:0007669"/>
    <property type="project" value="TreeGrafter"/>
</dbReference>
<dbReference type="SUPFAM" id="SSF51445">
    <property type="entry name" value="(Trans)glycosidases"/>
    <property type="match status" value="1"/>
</dbReference>
<dbReference type="InterPro" id="IPR029018">
    <property type="entry name" value="Hex-like_dom2"/>
</dbReference>
<dbReference type="AlphaFoldDB" id="A0A3N1XUV7"/>
<reference evidence="9 10" key="1">
    <citation type="submission" date="2018-11" db="EMBL/GenBank/DDBJ databases">
        <title>Genomic Encyclopedia of Type Strains, Phase IV (KMG-IV): sequencing the most valuable type-strain genomes for metagenomic binning, comparative biology and taxonomic classification.</title>
        <authorList>
            <person name="Goeker M."/>
        </authorList>
    </citation>
    <scope>NUCLEOTIDE SEQUENCE [LARGE SCALE GENOMIC DNA]</scope>
    <source>
        <strain evidence="9 10">DSM 26537</strain>
    </source>
</reference>
<dbReference type="InterPro" id="IPR015883">
    <property type="entry name" value="Glyco_hydro_20_cat"/>
</dbReference>
<comment type="catalytic activity">
    <reaction evidence="1">
        <text>Hydrolysis of terminal non-reducing N-acetyl-D-hexosamine residues in N-acetyl-beta-D-hexosaminides.</text>
        <dbReference type="EC" id="3.2.1.52"/>
    </reaction>
</comment>
<dbReference type="Pfam" id="PF02838">
    <property type="entry name" value="Glyco_hydro_20b"/>
    <property type="match status" value="1"/>
</dbReference>
<dbReference type="PRINTS" id="PR00738">
    <property type="entry name" value="GLHYDRLASE20"/>
</dbReference>
<accession>A0A3N1XUV7</accession>
<dbReference type="Proteomes" id="UP000273083">
    <property type="component" value="Unassembled WGS sequence"/>
</dbReference>
<evidence type="ECO:0000313" key="9">
    <source>
        <dbReference type="EMBL" id="ROR30393.1"/>
    </source>
</evidence>
<keyword evidence="5" id="KW-0326">Glycosidase</keyword>
<dbReference type="PANTHER" id="PTHR22600:SF57">
    <property type="entry name" value="BETA-N-ACETYLHEXOSAMINIDASE"/>
    <property type="match status" value="1"/>
</dbReference>
<feature type="domain" description="Glycoside hydrolase family 20 catalytic" evidence="7">
    <location>
        <begin position="130"/>
        <end position="360"/>
    </location>
</feature>
<proteinExistence type="inferred from homology"/>
<evidence type="ECO:0000256" key="3">
    <source>
        <dbReference type="ARBA" id="ARBA00012663"/>
    </source>
</evidence>
<dbReference type="GO" id="GO:0016020">
    <property type="term" value="C:membrane"/>
    <property type="evidence" value="ECO:0007669"/>
    <property type="project" value="TreeGrafter"/>
</dbReference>
<protein>
    <recommendedName>
        <fullName evidence="3">beta-N-acetylhexosaminidase</fullName>
        <ecNumber evidence="3">3.2.1.52</ecNumber>
    </recommendedName>
</protein>
<dbReference type="CDD" id="cd06565">
    <property type="entry name" value="GH20_GcnA-like"/>
    <property type="match status" value="1"/>
</dbReference>
<dbReference type="InterPro" id="IPR025705">
    <property type="entry name" value="Beta_hexosaminidase_sua/sub"/>
</dbReference>
<dbReference type="GO" id="GO:0004563">
    <property type="term" value="F:beta-N-acetylhexosaminidase activity"/>
    <property type="evidence" value="ECO:0007669"/>
    <property type="project" value="UniProtKB-EC"/>
</dbReference>
<evidence type="ECO:0000313" key="10">
    <source>
        <dbReference type="Proteomes" id="UP000273083"/>
    </source>
</evidence>
<evidence type="ECO:0000259" key="8">
    <source>
        <dbReference type="Pfam" id="PF02838"/>
    </source>
</evidence>
<dbReference type="Gene3D" id="3.30.379.10">
    <property type="entry name" value="Chitobiase/beta-hexosaminidase domain 2-like"/>
    <property type="match status" value="1"/>
</dbReference>
<dbReference type="RefSeq" id="WP_170164228.1">
    <property type="nucleotide sequence ID" value="NZ_RJVG01000002.1"/>
</dbReference>
<dbReference type="GO" id="GO:0005975">
    <property type="term" value="P:carbohydrate metabolic process"/>
    <property type="evidence" value="ECO:0007669"/>
    <property type="project" value="InterPro"/>
</dbReference>
<evidence type="ECO:0000256" key="4">
    <source>
        <dbReference type="ARBA" id="ARBA00022801"/>
    </source>
</evidence>
<keyword evidence="4 9" id="KW-0378">Hydrolase</keyword>
<evidence type="ECO:0000256" key="5">
    <source>
        <dbReference type="ARBA" id="ARBA00023295"/>
    </source>
</evidence>
<evidence type="ECO:0000259" key="7">
    <source>
        <dbReference type="Pfam" id="PF00728"/>
    </source>
</evidence>
<organism evidence="9 10">
    <name type="scientific">Mobilisporobacter senegalensis</name>
    <dbReference type="NCBI Taxonomy" id="1329262"/>
    <lineage>
        <taxon>Bacteria</taxon>
        <taxon>Bacillati</taxon>
        <taxon>Bacillota</taxon>
        <taxon>Clostridia</taxon>
        <taxon>Lachnospirales</taxon>
        <taxon>Lachnospiraceae</taxon>
        <taxon>Mobilisporobacter</taxon>
    </lineage>
</organism>
<comment type="similarity">
    <text evidence="2">Belongs to the glycosyl hydrolase 20 family.</text>
</comment>
<dbReference type="SUPFAM" id="SSF55545">
    <property type="entry name" value="beta-N-acetylhexosaminidase-like domain"/>
    <property type="match status" value="1"/>
</dbReference>
<comment type="caution">
    <text evidence="9">The sequence shown here is derived from an EMBL/GenBank/DDBJ whole genome shotgun (WGS) entry which is preliminary data.</text>
</comment>
<feature type="active site" description="Proton donor" evidence="6">
    <location>
        <position position="284"/>
    </location>
</feature>
<name>A0A3N1XUV7_9FIRM</name>
<evidence type="ECO:0000256" key="2">
    <source>
        <dbReference type="ARBA" id="ARBA00006285"/>
    </source>
</evidence>
<dbReference type="EC" id="3.2.1.52" evidence="3"/>
<dbReference type="Pfam" id="PF00728">
    <property type="entry name" value="Glyco_hydro_20"/>
    <property type="match status" value="1"/>
</dbReference>
<dbReference type="InterPro" id="IPR015882">
    <property type="entry name" value="HEX_bac_N"/>
</dbReference>
<feature type="domain" description="Beta-hexosaminidase bacterial type N-terminal" evidence="8">
    <location>
        <begin position="4"/>
        <end position="126"/>
    </location>
</feature>
<dbReference type="PANTHER" id="PTHR22600">
    <property type="entry name" value="BETA-HEXOSAMINIDASE"/>
    <property type="match status" value="1"/>
</dbReference>
<evidence type="ECO:0000256" key="6">
    <source>
        <dbReference type="PIRSR" id="PIRSR625705-1"/>
    </source>
</evidence>
<keyword evidence="10" id="KW-1185">Reference proteome</keyword>
<sequence>MDNIGLFPHPHKFEFLNGFFRIRESTVLILNETLIYKKWLMDLQKHIGNEIGILVQVGTKPVVDGNLVMLEAKEISSESKEAYELEINEHSIVLKGQEEGIYYGLKTLRQLITRYKNKLPAMKMKDEPAFPNRGWMIDISRGRVPKMEYLMEIVDIASDFKINMLQLYIEHTFMFDFTSEINLGKDGLKAEDILILDHYCKEHMIQLVPCIATFGHLYEILKSDSYKHLCEYENFPNEPYNWMKRQLHHTLDCTNPGSLEFIKKVLHHFVPLFRSPLVNICGDETFDIGKGKNKDLAKQVGATKLYIDFIKSIMEIIEGMGKKVMFFGDMIIEHPEYLQELPKDIVCMNWNYEPDVTEDATSAFSKALVKQYVCPGTLGWNRALNDYEGAFLNITRLIRYGQKYKADGVLITEWGDFGNINLLSTSLPGFILGAAMAWNPSKEDSLTLEEYNNEIISFLGFDGMEHLNPLPLLAEISNNMHITWEHLMKWYFHVSFGEVSYGSTHESIEDSEYTFYKETMAKLDILIEELEGCQSKVYSKLDISRKRDFNEAVHMAKLVRLWQHVGYMIKAFYFDRDNNNLDDEKLRRKADNLAAQLEKWQIKYEELWRGRNRESELYRIREVMTGLCHYLRDPKIINP</sequence>
<dbReference type="EMBL" id="RJVG01000002">
    <property type="protein sequence ID" value="ROR30393.1"/>
    <property type="molecule type" value="Genomic_DNA"/>
</dbReference>